<dbReference type="Proteomes" id="UP000290218">
    <property type="component" value="Unassembled WGS sequence"/>
</dbReference>
<protein>
    <submittedName>
        <fullName evidence="2">Uncharacterized protein</fullName>
    </submittedName>
</protein>
<dbReference type="RefSeq" id="WP_129047585.1">
    <property type="nucleotide sequence ID" value="NZ_SDHX01000001.1"/>
</dbReference>
<proteinExistence type="predicted"/>
<sequence>MKTLLFTAVLLLTTGLASAQSSFPGLKAILSEAEWKRAGLDKLSPDQIGVIDAALIRHQAGATATLRNQLAEARTAATATPKPNPGVLERFGLPLFDDADWRTLPPLRAKVVKWEGGNRFKLDNNQVWEGYEPITYELVGKEIEIQARPHGQFALVVDGANTTLRVMRLR</sequence>
<feature type="chain" id="PRO_5020766895" evidence="1">
    <location>
        <begin position="20"/>
        <end position="170"/>
    </location>
</feature>
<dbReference type="OrthoDB" id="8703271at2"/>
<evidence type="ECO:0000313" key="3">
    <source>
        <dbReference type="Proteomes" id="UP000290218"/>
    </source>
</evidence>
<organism evidence="2 3">
    <name type="scientific">Oleiharenicola lentus</name>
    <dbReference type="NCBI Taxonomy" id="2508720"/>
    <lineage>
        <taxon>Bacteria</taxon>
        <taxon>Pseudomonadati</taxon>
        <taxon>Verrucomicrobiota</taxon>
        <taxon>Opitutia</taxon>
        <taxon>Opitutales</taxon>
        <taxon>Opitutaceae</taxon>
        <taxon>Oleiharenicola</taxon>
    </lineage>
</organism>
<feature type="signal peptide" evidence="1">
    <location>
        <begin position="1"/>
        <end position="19"/>
    </location>
</feature>
<accession>A0A4V1M6Q5</accession>
<name>A0A4V1M6Q5_9BACT</name>
<reference evidence="2 3" key="1">
    <citation type="submission" date="2019-01" db="EMBL/GenBank/DDBJ databases">
        <title>Lacunisphaera sp. strain TWA-58.</title>
        <authorList>
            <person name="Chen W.-M."/>
        </authorList>
    </citation>
    <scope>NUCLEOTIDE SEQUENCE [LARGE SCALE GENOMIC DNA]</scope>
    <source>
        <strain evidence="2 3">TWA-58</strain>
    </source>
</reference>
<dbReference type="EMBL" id="SDHX01000001">
    <property type="protein sequence ID" value="RXK56219.1"/>
    <property type="molecule type" value="Genomic_DNA"/>
</dbReference>
<comment type="caution">
    <text evidence="2">The sequence shown here is derived from an EMBL/GenBank/DDBJ whole genome shotgun (WGS) entry which is preliminary data.</text>
</comment>
<dbReference type="AlphaFoldDB" id="A0A4V1M6Q5"/>
<evidence type="ECO:0000313" key="2">
    <source>
        <dbReference type="EMBL" id="RXK56219.1"/>
    </source>
</evidence>
<gene>
    <name evidence="2" type="ORF">ESB00_10200</name>
</gene>
<keyword evidence="3" id="KW-1185">Reference proteome</keyword>
<evidence type="ECO:0000256" key="1">
    <source>
        <dbReference type="SAM" id="SignalP"/>
    </source>
</evidence>
<keyword evidence="1" id="KW-0732">Signal</keyword>